<feature type="transmembrane region" description="Helical" evidence="1">
    <location>
        <begin position="9"/>
        <end position="29"/>
    </location>
</feature>
<feature type="transmembrane region" description="Helical" evidence="1">
    <location>
        <begin position="182"/>
        <end position="199"/>
    </location>
</feature>
<proteinExistence type="predicted"/>
<dbReference type="RefSeq" id="WP_021106022.1">
    <property type="nucleotide sequence ID" value="NZ_LT906441.1"/>
</dbReference>
<evidence type="ECO:0000256" key="1">
    <source>
        <dbReference type="SAM" id="Phobius"/>
    </source>
</evidence>
<sequence length="235" mass="26286">MKKYLVKDFYIRIVVTVGTMIVTLIHPAIRGNLPQLESRMVMFSIIAAAMLILFSIAGVWSIGAFFMFSASTRFLTNVRGSTVSPYLWVVELLVFTITWAPVMHQMALRRCDAMLGDDCGNAPTRQAQRYLIPSYACILILIPFFGIFIPEAYMVSRDEIVQNLVIGICLGCVLGLMTNEAVLDNVLMIAVPAVAAFVLRRRGFSAYTFTSMVFLGSLVTSCIRRSPLVFESHYR</sequence>
<evidence type="ECO:0000313" key="3">
    <source>
        <dbReference type="Proteomes" id="UP000215332"/>
    </source>
</evidence>
<reference evidence="2 3" key="1">
    <citation type="submission" date="2017-06" db="EMBL/GenBank/DDBJ databases">
        <authorList>
            <consortium name="Pathogen Informatics"/>
        </authorList>
    </citation>
    <scope>NUCLEOTIDE SEQUENCE [LARGE SCALE GENOMIC DNA]</scope>
    <source>
        <strain evidence="2 3">NCTC11865</strain>
    </source>
</reference>
<keyword evidence="1" id="KW-0472">Membrane</keyword>
<evidence type="ECO:0000313" key="2">
    <source>
        <dbReference type="EMBL" id="SNV32055.1"/>
    </source>
</evidence>
<dbReference type="AlphaFoldDB" id="A0A239WBS5"/>
<dbReference type="Proteomes" id="UP000215332">
    <property type="component" value="Chromosome 1"/>
</dbReference>
<feature type="transmembrane region" description="Helical" evidence="1">
    <location>
        <begin position="127"/>
        <end position="148"/>
    </location>
</feature>
<gene>
    <name evidence="2" type="ORF">SAMEA4412665_00725</name>
</gene>
<keyword evidence="1" id="KW-1133">Transmembrane helix</keyword>
<dbReference type="KEGG" id="cgrn:4412665_00725"/>
<protein>
    <submittedName>
        <fullName evidence="2">Uncharacterized protein</fullName>
    </submittedName>
</protein>
<organism evidence="2 3">
    <name type="scientific">Cutibacterium granulosum</name>
    <dbReference type="NCBI Taxonomy" id="33011"/>
    <lineage>
        <taxon>Bacteria</taxon>
        <taxon>Bacillati</taxon>
        <taxon>Actinomycetota</taxon>
        <taxon>Actinomycetes</taxon>
        <taxon>Propionibacteriales</taxon>
        <taxon>Propionibacteriaceae</taxon>
        <taxon>Cutibacterium</taxon>
    </lineage>
</organism>
<feature type="transmembrane region" description="Helical" evidence="1">
    <location>
        <begin position="86"/>
        <end position="107"/>
    </location>
</feature>
<name>A0A239WBS5_9ACTN</name>
<keyword evidence="1" id="KW-0812">Transmembrane</keyword>
<dbReference type="EMBL" id="LT906441">
    <property type="protein sequence ID" value="SNV32055.1"/>
    <property type="molecule type" value="Genomic_DNA"/>
</dbReference>
<feature type="transmembrane region" description="Helical" evidence="1">
    <location>
        <begin position="160"/>
        <end position="176"/>
    </location>
</feature>
<feature type="transmembrane region" description="Helical" evidence="1">
    <location>
        <begin position="41"/>
        <end position="66"/>
    </location>
</feature>
<accession>A0A239WBS5</accession>